<keyword evidence="3" id="KW-1185">Reference proteome</keyword>
<proteinExistence type="predicted"/>
<evidence type="ECO:0008006" key="4">
    <source>
        <dbReference type="Google" id="ProtNLM"/>
    </source>
</evidence>
<evidence type="ECO:0000313" key="3">
    <source>
        <dbReference type="Proteomes" id="UP001499942"/>
    </source>
</evidence>
<name>A0ABN3N5Y8_9ACTN</name>
<feature type="compositionally biased region" description="Low complexity" evidence="1">
    <location>
        <begin position="84"/>
        <end position="109"/>
    </location>
</feature>
<reference evidence="2 3" key="1">
    <citation type="journal article" date="2019" name="Int. J. Syst. Evol. Microbiol.">
        <title>The Global Catalogue of Microorganisms (GCM) 10K type strain sequencing project: providing services to taxonomists for standard genome sequencing and annotation.</title>
        <authorList>
            <consortium name="The Broad Institute Genomics Platform"/>
            <consortium name="The Broad Institute Genome Sequencing Center for Infectious Disease"/>
            <person name="Wu L."/>
            <person name="Ma J."/>
        </authorList>
    </citation>
    <scope>NUCLEOTIDE SEQUENCE [LARGE SCALE GENOMIC DNA]</scope>
    <source>
        <strain evidence="2 3">JCM 5062</strain>
    </source>
</reference>
<dbReference type="EMBL" id="BAAASR010000040">
    <property type="protein sequence ID" value="GAA2515042.1"/>
    <property type="molecule type" value="Genomic_DNA"/>
</dbReference>
<gene>
    <name evidence="2" type="ORF">GCM10010393_55290</name>
</gene>
<dbReference type="Proteomes" id="UP001499942">
    <property type="component" value="Unassembled WGS sequence"/>
</dbReference>
<sequence>MHDALLQVTASVLLGGEDGRRNRGRDARAVTRVHDSGATTHVPRLTSARSPSAVPLPRAGVEDVKELLRLARRRHVSSSKELTRAYAGGYAPAYAPPGARRGAPPGAAD</sequence>
<feature type="region of interest" description="Disordered" evidence="1">
    <location>
        <begin position="78"/>
        <end position="109"/>
    </location>
</feature>
<organism evidence="2 3">
    <name type="scientific">Streptomyces gobitricini</name>
    <dbReference type="NCBI Taxonomy" id="68211"/>
    <lineage>
        <taxon>Bacteria</taxon>
        <taxon>Bacillati</taxon>
        <taxon>Actinomycetota</taxon>
        <taxon>Actinomycetes</taxon>
        <taxon>Kitasatosporales</taxon>
        <taxon>Streptomycetaceae</taxon>
        <taxon>Streptomyces</taxon>
    </lineage>
</organism>
<comment type="caution">
    <text evidence="2">The sequence shown here is derived from an EMBL/GenBank/DDBJ whole genome shotgun (WGS) entry which is preliminary data.</text>
</comment>
<evidence type="ECO:0000313" key="2">
    <source>
        <dbReference type="EMBL" id="GAA2515042.1"/>
    </source>
</evidence>
<protein>
    <recommendedName>
        <fullName evidence="4">Ribbon-helix-helix protein CopG domain-containing protein</fullName>
    </recommendedName>
</protein>
<accession>A0ABN3N5Y8</accession>
<evidence type="ECO:0000256" key="1">
    <source>
        <dbReference type="SAM" id="MobiDB-lite"/>
    </source>
</evidence>